<reference evidence="10" key="1">
    <citation type="journal article" date="2016" name="Genome Announc.">
        <title>Genome sequences of three species of Hanseniaspora isolated from spontaneous wine fermentations.</title>
        <authorList>
            <person name="Sternes P.R."/>
            <person name="Lee D."/>
            <person name="Kutyna D.R."/>
            <person name="Borneman A.R."/>
        </authorList>
    </citation>
    <scope>NUCLEOTIDE SEQUENCE [LARGE SCALE GENOMIC DNA]</scope>
    <source>
        <strain evidence="10">AWRI3579</strain>
    </source>
</reference>
<dbReference type="GO" id="GO:0016592">
    <property type="term" value="C:mediator complex"/>
    <property type="evidence" value="ECO:0007669"/>
    <property type="project" value="InterPro"/>
</dbReference>
<dbReference type="GO" id="GO:0003712">
    <property type="term" value="F:transcription coregulator activity"/>
    <property type="evidence" value="ECO:0007669"/>
    <property type="project" value="InterPro"/>
</dbReference>
<keyword evidence="7 8" id="KW-0539">Nucleus</keyword>
<dbReference type="InterPro" id="IPR008831">
    <property type="entry name" value="Mediator_Med31"/>
</dbReference>
<evidence type="ECO:0000256" key="4">
    <source>
        <dbReference type="ARBA" id="ARBA00023015"/>
    </source>
</evidence>
<dbReference type="AlphaFoldDB" id="A0A1E5RDX0"/>
<dbReference type="FunCoup" id="A0A1E5RDX0">
    <property type="interactions" value="133"/>
</dbReference>
<evidence type="ECO:0000256" key="8">
    <source>
        <dbReference type="RuleBase" id="RU364129"/>
    </source>
</evidence>
<comment type="similarity">
    <text evidence="2 8">Belongs to the Mediator complex subunit 31 family.</text>
</comment>
<protein>
    <recommendedName>
        <fullName evidence="3 8">Mediator of RNA polymerase II transcription subunit 31</fullName>
    </recommendedName>
</protein>
<evidence type="ECO:0000313" key="9">
    <source>
        <dbReference type="EMBL" id="OEJ85099.1"/>
    </source>
</evidence>
<keyword evidence="10" id="KW-1185">Reference proteome</keyword>
<dbReference type="GO" id="GO:0006355">
    <property type="term" value="P:regulation of DNA-templated transcription"/>
    <property type="evidence" value="ECO:0007669"/>
    <property type="project" value="InterPro"/>
</dbReference>
<comment type="caution">
    <text evidence="9">The sequence shown here is derived from an EMBL/GenBank/DDBJ whole genome shotgun (WGS) entry which is preliminary data.</text>
</comment>
<proteinExistence type="inferred from homology"/>
<comment type="subcellular location">
    <subcellularLocation>
        <location evidence="1 8">Nucleus</location>
    </subcellularLocation>
</comment>
<comment type="subunit">
    <text evidence="8">Component of the Mediator complex.</text>
</comment>
<evidence type="ECO:0000256" key="1">
    <source>
        <dbReference type="ARBA" id="ARBA00004123"/>
    </source>
</evidence>
<gene>
    <name evidence="9" type="ORF">AWRI3579_g1774</name>
</gene>
<keyword evidence="5 8" id="KW-0010">Activator</keyword>
<keyword evidence="4 8" id="KW-0805">Transcription regulation</keyword>
<dbReference type="Pfam" id="PF05669">
    <property type="entry name" value="Med31"/>
    <property type="match status" value="1"/>
</dbReference>
<evidence type="ECO:0000256" key="7">
    <source>
        <dbReference type="ARBA" id="ARBA00023242"/>
    </source>
</evidence>
<dbReference type="Gene3D" id="1.10.10.1340">
    <property type="entry name" value="Mediator of RNA polymerase II, submodule Med31 (Soh1)"/>
    <property type="match status" value="1"/>
</dbReference>
<evidence type="ECO:0000256" key="6">
    <source>
        <dbReference type="ARBA" id="ARBA00023163"/>
    </source>
</evidence>
<evidence type="ECO:0000256" key="2">
    <source>
        <dbReference type="ARBA" id="ARBA00006378"/>
    </source>
</evidence>
<dbReference type="Proteomes" id="UP000095728">
    <property type="component" value="Unassembled WGS sequence"/>
</dbReference>
<evidence type="ECO:0000313" key="10">
    <source>
        <dbReference type="Proteomes" id="UP000095728"/>
    </source>
</evidence>
<dbReference type="OrthoDB" id="10257739at2759"/>
<dbReference type="PANTHER" id="PTHR13186">
    <property type="entry name" value="MEDIATOR OF RNA POLYMERASE II TRANSCRIPTION SUBUNIT 31"/>
    <property type="match status" value="1"/>
</dbReference>
<evidence type="ECO:0000256" key="3">
    <source>
        <dbReference type="ARBA" id="ARBA00019660"/>
    </source>
</evidence>
<dbReference type="EMBL" id="LPNM01000007">
    <property type="protein sequence ID" value="OEJ85099.1"/>
    <property type="molecule type" value="Genomic_DNA"/>
</dbReference>
<dbReference type="STRING" id="56408.A0A1E5RDX0"/>
<dbReference type="InterPro" id="IPR038089">
    <property type="entry name" value="Med31_sf"/>
</dbReference>
<evidence type="ECO:0000256" key="5">
    <source>
        <dbReference type="ARBA" id="ARBA00023159"/>
    </source>
</evidence>
<organism evidence="9 10">
    <name type="scientific">Hanseniaspora osmophila</name>
    <dbReference type="NCBI Taxonomy" id="56408"/>
    <lineage>
        <taxon>Eukaryota</taxon>
        <taxon>Fungi</taxon>
        <taxon>Dikarya</taxon>
        <taxon>Ascomycota</taxon>
        <taxon>Saccharomycotina</taxon>
        <taxon>Saccharomycetes</taxon>
        <taxon>Saccharomycodales</taxon>
        <taxon>Saccharomycodaceae</taxon>
        <taxon>Hanseniaspora</taxon>
    </lineage>
</organism>
<dbReference type="InParanoid" id="A0A1E5RDX0"/>
<sequence>MDTIDNKNEQQDITNNDDQPTRFEIELEFIQSLSNISYLQYLFITLQLHKDVRFLEYLKYLYIDWVHNENTIKRIKYIKNIIYPNSLHILSILYSFVINNKAMEIPTFVTTQGPALMNEMVQRWEN</sequence>
<name>A0A1E5RDX0_9ASCO</name>
<keyword evidence="6 8" id="KW-0804">Transcription</keyword>
<accession>A0A1E5RDX0</accession>
<comment type="function">
    <text evidence="8">Component of the Mediator complex, a coactivator involved in the regulated transcription of nearly all RNA polymerase II-dependent genes. Mediator functions as a bridge to convey information from gene-specific regulatory proteins to the basal RNA polymerase II transcription machinery. Mediator is recruited to promoters by direct interactions with regulatory proteins and serves as a scaffold for the assembly of a functional preinitiation complex with RNA polymerase II and the general transcription factors.</text>
</comment>